<gene>
    <name evidence="2" type="ORF">CDAR_486771</name>
</gene>
<proteinExistence type="predicted"/>
<protein>
    <recommendedName>
        <fullName evidence="4">GATA-type domain-containing protein</fullName>
    </recommendedName>
</protein>
<evidence type="ECO:0000313" key="3">
    <source>
        <dbReference type="Proteomes" id="UP001054837"/>
    </source>
</evidence>
<comment type="caution">
    <text evidence="2">The sequence shown here is derived from an EMBL/GenBank/DDBJ whole genome shotgun (WGS) entry which is preliminary data.</text>
</comment>
<dbReference type="EMBL" id="BPLQ01002233">
    <property type="protein sequence ID" value="GIX90257.1"/>
    <property type="molecule type" value="Genomic_DNA"/>
</dbReference>
<dbReference type="Proteomes" id="UP001054837">
    <property type="component" value="Unassembled WGS sequence"/>
</dbReference>
<evidence type="ECO:0008006" key="4">
    <source>
        <dbReference type="Google" id="ProtNLM"/>
    </source>
</evidence>
<feature type="region of interest" description="Disordered" evidence="1">
    <location>
        <begin position="1"/>
        <end position="35"/>
    </location>
</feature>
<reference evidence="2 3" key="1">
    <citation type="submission" date="2021-06" db="EMBL/GenBank/DDBJ databases">
        <title>Caerostris darwini draft genome.</title>
        <authorList>
            <person name="Kono N."/>
            <person name="Arakawa K."/>
        </authorList>
    </citation>
    <scope>NUCLEOTIDE SEQUENCE [LARGE SCALE GENOMIC DNA]</scope>
</reference>
<accession>A0AAV4NZD4</accession>
<sequence length="99" mass="11326">MTGLSKGGPGKAWTKYKAGVEPSCPDGRSQGTPQRTLQWRRVQPYEPRGCLLCRTCGHLTSPRRPLHPIFEHTHHPLYPPLVLHQVLKKDVTLRRAKRR</sequence>
<organism evidence="2 3">
    <name type="scientific">Caerostris darwini</name>
    <dbReference type="NCBI Taxonomy" id="1538125"/>
    <lineage>
        <taxon>Eukaryota</taxon>
        <taxon>Metazoa</taxon>
        <taxon>Ecdysozoa</taxon>
        <taxon>Arthropoda</taxon>
        <taxon>Chelicerata</taxon>
        <taxon>Arachnida</taxon>
        <taxon>Araneae</taxon>
        <taxon>Araneomorphae</taxon>
        <taxon>Entelegynae</taxon>
        <taxon>Araneoidea</taxon>
        <taxon>Araneidae</taxon>
        <taxon>Caerostris</taxon>
    </lineage>
</organism>
<feature type="compositionally biased region" description="Gly residues" evidence="1">
    <location>
        <begin position="1"/>
        <end position="10"/>
    </location>
</feature>
<evidence type="ECO:0000256" key="1">
    <source>
        <dbReference type="SAM" id="MobiDB-lite"/>
    </source>
</evidence>
<evidence type="ECO:0000313" key="2">
    <source>
        <dbReference type="EMBL" id="GIX90257.1"/>
    </source>
</evidence>
<dbReference type="AlphaFoldDB" id="A0AAV4NZD4"/>
<name>A0AAV4NZD4_9ARAC</name>
<keyword evidence="3" id="KW-1185">Reference proteome</keyword>